<dbReference type="Proteomes" id="UP000317648">
    <property type="component" value="Chromosome"/>
</dbReference>
<keyword evidence="3" id="KW-1185">Reference proteome</keyword>
<organism evidence="2 3">
    <name type="scientific">Lignipirellula cremea</name>
    <dbReference type="NCBI Taxonomy" id="2528010"/>
    <lineage>
        <taxon>Bacteria</taxon>
        <taxon>Pseudomonadati</taxon>
        <taxon>Planctomycetota</taxon>
        <taxon>Planctomycetia</taxon>
        <taxon>Pirellulales</taxon>
        <taxon>Pirellulaceae</taxon>
        <taxon>Lignipirellula</taxon>
    </lineage>
</organism>
<reference evidence="2 3" key="1">
    <citation type="submission" date="2019-02" db="EMBL/GenBank/DDBJ databases">
        <title>Deep-cultivation of Planctomycetes and their phenomic and genomic characterization uncovers novel biology.</title>
        <authorList>
            <person name="Wiegand S."/>
            <person name="Jogler M."/>
            <person name="Boedeker C."/>
            <person name="Pinto D."/>
            <person name="Vollmers J."/>
            <person name="Rivas-Marin E."/>
            <person name="Kohn T."/>
            <person name="Peeters S.H."/>
            <person name="Heuer A."/>
            <person name="Rast P."/>
            <person name="Oberbeckmann S."/>
            <person name="Bunk B."/>
            <person name="Jeske O."/>
            <person name="Meyerdierks A."/>
            <person name="Storesund J.E."/>
            <person name="Kallscheuer N."/>
            <person name="Luecker S."/>
            <person name="Lage O.M."/>
            <person name="Pohl T."/>
            <person name="Merkel B.J."/>
            <person name="Hornburger P."/>
            <person name="Mueller R.-W."/>
            <person name="Bruemmer F."/>
            <person name="Labrenz M."/>
            <person name="Spormann A.M."/>
            <person name="Op den Camp H."/>
            <person name="Overmann J."/>
            <person name="Amann R."/>
            <person name="Jetten M.S.M."/>
            <person name="Mascher T."/>
            <person name="Medema M.H."/>
            <person name="Devos D.P."/>
            <person name="Kaster A.-K."/>
            <person name="Ovreas L."/>
            <person name="Rohde M."/>
            <person name="Galperin M.Y."/>
            <person name="Jogler C."/>
        </authorList>
    </citation>
    <scope>NUCLEOTIDE SEQUENCE [LARGE SCALE GENOMIC DNA]</scope>
    <source>
        <strain evidence="2 3">Pla85_3_4</strain>
    </source>
</reference>
<evidence type="ECO:0000313" key="3">
    <source>
        <dbReference type="Proteomes" id="UP000317648"/>
    </source>
</evidence>
<dbReference type="Pfam" id="PF03483">
    <property type="entry name" value="B3_4"/>
    <property type="match status" value="1"/>
</dbReference>
<sequence>MIEIALSPHPLLDLQAFVSVLPAPLGQLEITPGTAAWLLAEAPAPMASSDEVRTAVRDLLRCGGFKPTGRSKPASEYLRNAALQQPLSPINLAVDVANAVSLHSGLPISVIDLERAELPLAAAIAPAGAEYVFNPTGQTIDLGGLLCLCDANGPCANAVKDSQRTKTHEGTKRTLTVIWGAHSLPGRAAAAAAWYRELLAAEGVATESAALHAAAG</sequence>
<dbReference type="Gene3D" id="3.50.40.10">
    <property type="entry name" value="Phenylalanyl-trna Synthetase, Chain B, domain 3"/>
    <property type="match status" value="1"/>
</dbReference>
<dbReference type="PANTHER" id="PTHR39209">
    <property type="match status" value="1"/>
</dbReference>
<name>A0A518E2R1_9BACT</name>
<proteinExistence type="predicted"/>
<feature type="domain" description="B3/B4 tRNA-binding" evidence="1">
    <location>
        <begin position="71"/>
        <end position="175"/>
    </location>
</feature>
<dbReference type="GO" id="GO:0003723">
    <property type="term" value="F:RNA binding"/>
    <property type="evidence" value="ECO:0007669"/>
    <property type="project" value="InterPro"/>
</dbReference>
<dbReference type="AlphaFoldDB" id="A0A518E2R1"/>
<dbReference type="GO" id="GO:0004826">
    <property type="term" value="F:phenylalanine-tRNA ligase activity"/>
    <property type="evidence" value="ECO:0007669"/>
    <property type="project" value="InterPro"/>
</dbReference>
<dbReference type="InterPro" id="IPR005146">
    <property type="entry name" value="B3/B4_tRNA-bd"/>
</dbReference>
<evidence type="ECO:0000259" key="1">
    <source>
        <dbReference type="Pfam" id="PF03483"/>
    </source>
</evidence>
<dbReference type="EMBL" id="CP036433">
    <property type="protein sequence ID" value="QDU98381.1"/>
    <property type="molecule type" value="Genomic_DNA"/>
</dbReference>
<protein>
    <submittedName>
        <fullName evidence="2">B3/4 domain protein</fullName>
    </submittedName>
</protein>
<gene>
    <name evidence="2" type="ORF">Pla8534_62490</name>
</gene>
<accession>A0A518E2R1</accession>
<dbReference type="PANTHER" id="PTHR39209:SF2">
    <property type="entry name" value="CYTOPLASMIC PROTEIN"/>
    <property type="match status" value="1"/>
</dbReference>
<evidence type="ECO:0000313" key="2">
    <source>
        <dbReference type="EMBL" id="QDU98381.1"/>
    </source>
</evidence>
<dbReference type="SUPFAM" id="SSF56037">
    <property type="entry name" value="PheT/TilS domain"/>
    <property type="match status" value="1"/>
</dbReference>
<dbReference type="InterPro" id="IPR020825">
    <property type="entry name" value="Phe-tRNA_synthase-like_B3/B4"/>
</dbReference>
<dbReference type="KEGG" id="lcre:Pla8534_62490"/>
<dbReference type="RefSeq" id="WP_197442718.1">
    <property type="nucleotide sequence ID" value="NZ_CP036433.1"/>
</dbReference>